<gene>
    <name evidence="2" type="ORF">GCM10023231_28180</name>
</gene>
<dbReference type="Gene3D" id="3.40.50.11550">
    <property type="match status" value="1"/>
</dbReference>
<dbReference type="Pfam" id="PF04187">
    <property type="entry name" value="Cofac_haem_bdg"/>
    <property type="match status" value="1"/>
</dbReference>
<organism evidence="2 3">
    <name type="scientific">Olivibacter ginsenosidimutans</name>
    <dbReference type="NCBI Taxonomy" id="1176537"/>
    <lineage>
        <taxon>Bacteria</taxon>
        <taxon>Pseudomonadati</taxon>
        <taxon>Bacteroidota</taxon>
        <taxon>Sphingobacteriia</taxon>
        <taxon>Sphingobacteriales</taxon>
        <taxon>Sphingobacteriaceae</taxon>
        <taxon>Olivibacter</taxon>
    </lineage>
</organism>
<protein>
    <recommendedName>
        <fullName evidence="1">Haem-binding uptake Tiki superfamily ChaN domain-containing protein</fullName>
    </recommendedName>
</protein>
<reference evidence="3" key="1">
    <citation type="journal article" date="2019" name="Int. J. Syst. Evol. Microbiol.">
        <title>The Global Catalogue of Microorganisms (GCM) 10K type strain sequencing project: providing services to taxonomists for standard genome sequencing and annotation.</title>
        <authorList>
            <consortium name="The Broad Institute Genomics Platform"/>
            <consortium name="The Broad Institute Genome Sequencing Center for Infectious Disease"/>
            <person name="Wu L."/>
            <person name="Ma J."/>
        </authorList>
    </citation>
    <scope>NUCLEOTIDE SEQUENCE [LARGE SCALE GENOMIC DNA]</scope>
    <source>
        <strain evidence="3">JCM 18200</strain>
    </source>
</reference>
<accession>A0ABP9BQT6</accession>
<evidence type="ECO:0000313" key="3">
    <source>
        <dbReference type="Proteomes" id="UP001501411"/>
    </source>
</evidence>
<dbReference type="InterPro" id="IPR007314">
    <property type="entry name" value="Cofac_haem-bd_dom"/>
</dbReference>
<dbReference type="EMBL" id="BAABIQ010000039">
    <property type="protein sequence ID" value="GAA4797914.1"/>
    <property type="molecule type" value="Genomic_DNA"/>
</dbReference>
<comment type="caution">
    <text evidence="2">The sequence shown here is derived from an EMBL/GenBank/DDBJ whole genome shotgun (WGS) entry which is preliminary data.</text>
</comment>
<dbReference type="CDD" id="cd14727">
    <property type="entry name" value="ChanN-like"/>
    <property type="match status" value="1"/>
</dbReference>
<keyword evidence="3" id="KW-1185">Reference proteome</keyword>
<dbReference type="RefSeq" id="WP_345232445.1">
    <property type="nucleotide sequence ID" value="NZ_BAABIQ010000039.1"/>
</dbReference>
<evidence type="ECO:0000313" key="2">
    <source>
        <dbReference type="EMBL" id="GAA4797914.1"/>
    </source>
</evidence>
<sequence>MKIAAYFNSKITAINLLLVLYGVLPRYLYAQETSLTNFKIVDTKNNKEISLNQLTKKLKKADVIFFGEEHNDSIGHLLEFALLKQLYERYQQIGLSMEMFQSDTQLVLDEYLNDIITEANFRRDGKLWNNYDDYQKLITYAKENKIPVLAANAPSRYTNSVTRNGLQSLGILSDSAKQLIAPLPIDTLTGRYYEKFMALMGNHQAANGMNFYQSQNLWDATMAYRISNFNKQFQIKIVHITGRFHCDEKLGTYQQLQKYAPELKLVNISCFPNDSTESQAQEKEENTTLADFIIYTTPHHQEE</sequence>
<name>A0ABP9BQT6_9SPHI</name>
<dbReference type="Proteomes" id="UP001501411">
    <property type="component" value="Unassembled WGS sequence"/>
</dbReference>
<proteinExistence type="predicted"/>
<dbReference type="SUPFAM" id="SSF159501">
    <property type="entry name" value="EreA/ChaN-like"/>
    <property type="match status" value="1"/>
</dbReference>
<feature type="domain" description="Haem-binding uptake Tiki superfamily ChaN" evidence="1">
    <location>
        <begin position="55"/>
        <end position="256"/>
    </location>
</feature>
<evidence type="ECO:0000259" key="1">
    <source>
        <dbReference type="Pfam" id="PF04187"/>
    </source>
</evidence>